<keyword evidence="2" id="KW-0813">Transport</keyword>
<evidence type="ECO:0000256" key="2">
    <source>
        <dbReference type="ARBA" id="ARBA00022448"/>
    </source>
</evidence>
<evidence type="ECO:0000313" key="7">
    <source>
        <dbReference type="EMBL" id="KAK3798975.1"/>
    </source>
</evidence>
<name>A0AAE1EA06_9GAST</name>
<keyword evidence="8" id="KW-1185">Reference proteome</keyword>
<dbReference type="GO" id="GO:0008506">
    <property type="term" value="F:sucrose:proton symporter activity"/>
    <property type="evidence" value="ECO:0007669"/>
    <property type="project" value="TreeGrafter"/>
</dbReference>
<organism evidence="7 8">
    <name type="scientific">Elysia crispata</name>
    <name type="common">lettuce slug</name>
    <dbReference type="NCBI Taxonomy" id="231223"/>
    <lineage>
        <taxon>Eukaryota</taxon>
        <taxon>Metazoa</taxon>
        <taxon>Spiralia</taxon>
        <taxon>Lophotrochozoa</taxon>
        <taxon>Mollusca</taxon>
        <taxon>Gastropoda</taxon>
        <taxon>Heterobranchia</taxon>
        <taxon>Euthyneura</taxon>
        <taxon>Panpulmonata</taxon>
        <taxon>Sacoglossa</taxon>
        <taxon>Placobranchoidea</taxon>
        <taxon>Plakobranchidae</taxon>
        <taxon>Elysia</taxon>
    </lineage>
</organism>
<keyword evidence="4 6" id="KW-1133">Transmembrane helix</keyword>
<feature type="transmembrane region" description="Helical" evidence="6">
    <location>
        <begin position="172"/>
        <end position="197"/>
    </location>
</feature>
<evidence type="ECO:0000256" key="5">
    <source>
        <dbReference type="ARBA" id="ARBA00023136"/>
    </source>
</evidence>
<proteinExistence type="predicted"/>
<keyword evidence="3 6" id="KW-0812">Transmembrane</keyword>
<protein>
    <submittedName>
        <fullName evidence="7">Uncharacterized protein</fullName>
    </submittedName>
</protein>
<dbReference type="Proteomes" id="UP001283361">
    <property type="component" value="Unassembled WGS sequence"/>
</dbReference>
<evidence type="ECO:0000313" key="8">
    <source>
        <dbReference type="Proteomes" id="UP001283361"/>
    </source>
</evidence>
<feature type="transmembrane region" description="Helical" evidence="6">
    <location>
        <begin position="777"/>
        <end position="797"/>
    </location>
</feature>
<feature type="transmembrane region" description="Helical" evidence="6">
    <location>
        <begin position="675"/>
        <end position="695"/>
    </location>
</feature>
<reference evidence="7" key="1">
    <citation type="journal article" date="2023" name="G3 (Bethesda)">
        <title>A reference genome for the long-term kleptoplast-retaining sea slug Elysia crispata morphotype clarki.</title>
        <authorList>
            <person name="Eastman K.E."/>
            <person name="Pendleton A.L."/>
            <person name="Shaikh M.A."/>
            <person name="Suttiyut T."/>
            <person name="Ogas R."/>
            <person name="Tomko P."/>
            <person name="Gavelis G."/>
            <person name="Widhalm J.R."/>
            <person name="Wisecaver J.H."/>
        </authorList>
    </citation>
    <scope>NUCLEOTIDE SEQUENCE</scope>
    <source>
        <strain evidence="7">ECLA1</strain>
    </source>
</reference>
<dbReference type="AlphaFoldDB" id="A0AAE1EA06"/>
<evidence type="ECO:0000256" key="6">
    <source>
        <dbReference type="SAM" id="Phobius"/>
    </source>
</evidence>
<feature type="transmembrane region" description="Helical" evidence="6">
    <location>
        <begin position="623"/>
        <end position="645"/>
    </location>
</feature>
<dbReference type="PANTHER" id="PTHR19432">
    <property type="entry name" value="SUGAR TRANSPORTER"/>
    <property type="match status" value="1"/>
</dbReference>
<evidence type="ECO:0000256" key="1">
    <source>
        <dbReference type="ARBA" id="ARBA00004141"/>
    </source>
</evidence>
<evidence type="ECO:0000256" key="3">
    <source>
        <dbReference type="ARBA" id="ARBA00022692"/>
    </source>
</evidence>
<feature type="transmembrane region" description="Helical" evidence="6">
    <location>
        <begin position="209"/>
        <end position="228"/>
    </location>
</feature>
<feature type="transmembrane region" description="Helical" evidence="6">
    <location>
        <begin position="809"/>
        <end position="829"/>
    </location>
</feature>
<dbReference type="PANTHER" id="PTHR19432:SF35">
    <property type="entry name" value="SOLUTE CARRIER FAMILY 45 MEMBER 3 ISOFORM X1"/>
    <property type="match status" value="1"/>
</dbReference>
<comment type="caution">
    <text evidence="7">The sequence shown here is derived from an EMBL/GenBank/DDBJ whole genome shotgun (WGS) entry which is preliminary data.</text>
</comment>
<evidence type="ECO:0000256" key="4">
    <source>
        <dbReference type="ARBA" id="ARBA00022989"/>
    </source>
</evidence>
<feature type="transmembrane region" description="Helical" evidence="6">
    <location>
        <begin position="730"/>
        <end position="756"/>
    </location>
</feature>
<dbReference type="GO" id="GO:0016020">
    <property type="term" value="C:membrane"/>
    <property type="evidence" value="ECO:0007669"/>
    <property type="project" value="UniProtKB-SubCell"/>
</dbReference>
<dbReference type="InterPro" id="IPR036259">
    <property type="entry name" value="MFS_trans_sf"/>
</dbReference>
<gene>
    <name evidence="7" type="ORF">RRG08_019709</name>
</gene>
<dbReference type="SUPFAM" id="SSF103473">
    <property type="entry name" value="MFS general substrate transporter"/>
    <property type="match status" value="2"/>
</dbReference>
<comment type="subcellular location">
    <subcellularLocation>
        <location evidence="1">Membrane</location>
        <topology evidence="1">Multi-pass membrane protein</topology>
    </subcellularLocation>
</comment>
<feature type="transmembrane region" description="Helical" evidence="6">
    <location>
        <begin position="379"/>
        <end position="403"/>
    </location>
</feature>
<dbReference type="EMBL" id="JAWDGP010000606">
    <property type="protein sequence ID" value="KAK3798975.1"/>
    <property type="molecule type" value="Genomic_DNA"/>
</dbReference>
<feature type="transmembrane region" description="Helical" evidence="6">
    <location>
        <begin position="707"/>
        <end position="724"/>
    </location>
</feature>
<feature type="transmembrane region" description="Helical" evidence="6">
    <location>
        <begin position="340"/>
        <end position="359"/>
    </location>
</feature>
<sequence>MNVTLRRQLLKIPGKRNPSTCRSLQTVRAWEREALEFSTHLHLDTRKEKSFNSSISSDSQRAASRAMVPWGDRWRELGKAVQVRRKLDNPLLTDNQSWLHRTKLGVEGIKEYLKQDRKDDANQNQKEEEEDAGAVSMCDRLMLVSSLFSIETCMSFQQLYQILFLQFLGVPLALVSVDGILAGFAGMVILPLIGSWADGGDNSKRRKMIAMFGSLVVFVSGLVLLITASCVKIQRLGSVLVDIRTHPRNFSFLLTNDTVDGPHGKIFSYYGWNNQTSIPQTHDVKTIASERSGQEDNGCVGIIILSILGFMCIDMGFDLTIAISRASILDVVPKFQHKQVLVLATIVQSVAGFICATVGCFDLPRVLGSVFNTDGTAATLIFFCCVLMTTSLVSFSLMGLANYRLSRSKKSSRCRSDSASNSSESTETTRRESIVQAAFDQLEERGSLSIHGSATRFKHLEDNQVFATSTIPTGAADAYTRPLLLDSLKTNYLTINTDGSFPSCLCDVDPLHQSSLTNSIDVKHPEVKITPEKYEDGVSTSTSDATVNGASVSHFAKVEEEETADDEGVSTVLEAINQPYSMAMTPLEALNVLEIEHIREDEDFIKPESGEWQERYRKMKKKLLILCVSCFFTLGASMSFSIYAFNSFNRGIMHGDPSALPMSEGRQRYEDGLRLGSFGNMVFYSAFLLISLTNTNIIRMIGEKGQFIMNHVILVVGLLAVLTTKRQWVFMMFMGCCGLFRPCMLTLPFVMAHQFAQEGMRTEDEESGQKKSHTGRVMTLIGLLVPAHFCILSIMMGPLMEATGNPWVPLFYCLGTSSVSLCVFSLLFFV</sequence>
<accession>A0AAE1EA06</accession>
<keyword evidence="5 6" id="KW-0472">Membrane</keyword>
<feature type="transmembrane region" description="Helical" evidence="6">
    <location>
        <begin position="300"/>
        <end position="319"/>
    </location>
</feature>